<keyword evidence="9" id="KW-1185">Reference proteome</keyword>
<organism evidence="8 9">
    <name type="scientific">Mycobacterium kansasii</name>
    <dbReference type="NCBI Taxonomy" id="1768"/>
    <lineage>
        <taxon>Bacteria</taxon>
        <taxon>Bacillati</taxon>
        <taxon>Actinomycetota</taxon>
        <taxon>Actinomycetes</taxon>
        <taxon>Mycobacteriales</taxon>
        <taxon>Mycobacteriaceae</taxon>
        <taxon>Mycobacterium</taxon>
    </lineage>
</organism>
<feature type="domain" description="AMP-dependent synthetase/ligase" evidence="7">
    <location>
        <begin position="4"/>
        <end position="60"/>
    </location>
</feature>
<evidence type="ECO:0000256" key="4">
    <source>
        <dbReference type="ARBA" id="ARBA00023098"/>
    </source>
</evidence>
<dbReference type="InterPro" id="IPR042099">
    <property type="entry name" value="ANL_N_sf"/>
</dbReference>
<dbReference type="SUPFAM" id="SSF56801">
    <property type="entry name" value="Acetyl-CoA synthetase-like"/>
    <property type="match status" value="1"/>
</dbReference>
<evidence type="ECO:0000256" key="3">
    <source>
        <dbReference type="ARBA" id="ARBA00022832"/>
    </source>
</evidence>
<dbReference type="Pfam" id="PF23562">
    <property type="entry name" value="AMP-binding_C_3"/>
    <property type="match status" value="1"/>
</dbReference>
<dbReference type="Gene3D" id="3.40.50.12780">
    <property type="entry name" value="N-terminal domain of ligase-like"/>
    <property type="match status" value="1"/>
</dbReference>
<dbReference type="InterPro" id="IPR000873">
    <property type="entry name" value="AMP-dep_synth/lig_dom"/>
</dbReference>
<evidence type="ECO:0000256" key="5">
    <source>
        <dbReference type="ARBA" id="ARBA00024484"/>
    </source>
</evidence>
<reference evidence="8 9" key="1">
    <citation type="submission" date="2020-07" db="EMBL/GenBank/DDBJ databases">
        <title>Mycobacterium kansasii (former subtype) with zoonotic potential isolated from diseased indoor pet cat, Japan.</title>
        <authorList>
            <person name="Fukano H."/>
            <person name="Terazono T."/>
            <person name="Hoshino Y."/>
        </authorList>
    </citation>
    <scope>NUCLEOTIDE SEQUENCE [LARGE SCALE GENOMIC DNA]</scope>
    <source>
        <strain evidence="8 9">Kuro-I</strain>
    </source>
</reference>
<evidence type="ECO:0000313" key="9">
    <source>
        <dbReference type="Proteomes" id="UP000516380"/>
    </source>
</evidence>
<keyword evidence="3" id="KW-0276">Fatty acid metabolism</keyword>
<dbReference type="Pfam" id="PF00501">
    <property type="entry name" value="AMP-binding"/>
    <property type="match status" value="1"/>
</dbReference>
<accession>A0A7G1I9E9</accession>
<evidence type="ECO:0000313" key="8">
    <source>
        <dbReference type="EMBL" id="BCI87587.1"/>
    </source>
</evidence>
<comment type="catalytic activity">
    <reaction evidence="5">
        <text>a long-chain fatty acid + ATP + CoA = a long-chain fatty acyl-CoA + AMP + diphosphate</text>
        <dbReference type="Rhea" id="RHEA:15421"/>
        <dbReference type="ChEBI" id="CHEBI:30616"/>
        <dbReference type="ChEBI" id="CHEBI:33019"/>
        <dbReference type="ChEBI" id="CHEBI:57287"/>
        <dbReference type="ChEBI" id="CHEBI:57560"/>
        <dbReference type="ChEBI" id="CHEBI:83139"/>
        <dbReference type="ChEBI" id="CHEBI:456215"/>
        <dbReference type="EC" id="6.2.1.3"/>
    </reaction>
    <physiologicalReaction direction="left-to-right" evidence="5">
        <dbReference type="Rhea" id="RHEA:15422"/>
    </physiologicalReaction>
</comment>
<dbReference type="InterPro" id="IPR045851">
    <property type="entry name" value="AMP-bd_C_sf"/>
</dbReference>
<dbReference type="PANTHER" id="PTHR43272">
    <property type="entry name" value="LONG-CHAIN-FATTY-ACID--COA LIGASE"/>
    <property type="match status" value="1"/>
</dbReference>
<name>A0A7G1I9E9_MYCKA</name>
<comment type="similarity">
    <text evidence="1">Belongs to the ATP-dependent AMP-binding enzyme family.</text>
</comment>
<keyword evidence="4" id="KW-0443">Lipid metabolism</keyword>
<dbReference type="GO" id="GO:0004467">
    <property type="term" value="F:long-chain fatty acid-CoA ligase activity"/>
    <property type="evidence" value="ECO:0007669"/>
    <property type="project" value="UniProtKB-EC"/>
</dbReference>
<sequence>MGLTIYEGYGLTETSAAITVNQVGALKIGTVGKLVPGNSLRIAGDQELLVRGGVVFSGYWRNEQATEEAFTDGWFRTGDLGAIDEDGFLSITGRKKELIVTAGGKNVAPAVLEDQLRAHPMISQAMVVGDAKPFIGALITIDPEAFVGWKQRNSKPADASVGDLAIDPDLVAEIDAAVKQANLAVSHAESIRKFRILGVDFTEDTGELTPTMKVKRKVVAEKFADEIEAIYTSG</sequence>
<keyword evidence="2" id="KW-0436">Ligase</keyword>
<dbReference type="Proteomes" id="UP000516380">
    <property type="component" value="Chromosome"/>
</dbReference>
<evidence type="ECO:0000256" key="2">
    <source>
        <dbReference type="ARBA" id="ARBA00022598"/>
    </source>
</evidence>
<dbReference type="AlphaFoldDB" id="A0A7G1I9E9"/>
<evidence type="ECO:0000256" key="1">
    <source>
        <dbReference type="ARBA" id="ARBA00006432"/>
    </source>
</evidence>
<evidence type="ECO:0000256" key="6">
    <source>
        <dbReference type="ARBA" id="ARBA00032875"/>
    </source>
</evidence>
<evidence type="ECO:0000259" key="7">
    <source>
        <dbReference type="Pfam" id="PF00501"/>
    </source>
</evidence>
<proteinExistence type="inferred from homology"/>
<dbReference type="PANTHER" id="PTHR43272:SF32">
    <property type="entry name" value="AMP-DEPENDENT SYNTHETASE_LIGASE DOMAIN-CONTAINING PROTEIN"/>
    <property type="match status" value="1"/>
</dbReference>
<dbReference type="GO" id="GO:0016020">
    <property type="term" value="C:membrane"/>
    <property type="evidence" value="ECO:0007669"/>
    <property type="project" value="TreeGrafter"/>
</dbReference>
<dbReference type="Gene3D" id="3.30.300.30">
    <property type="match status" value="1"/>
</dbReference>
<protein>
    <recommendedName>
        <fullName evidence="6">Acyl-CoA synthetase</fullName>
    </recommendedName>
</protein>
<gene>
    <name evidence="8" type="ORF">NIIDMKKI_27930</name>
</gene>
<dbReference type="EMBL" id="AP023343">
    <property type="protein sequence ID" value="BCI87587.1"/>
    <property type="molecule type" value="Genomic_DNA"/>
</dbReference>